<reference evidence="2" key="1">
    <citation type="submission" date="2011-08" db="EMBL/GenBank/DDBJ databases">
        <authorList>
            <person name="Rombauts S."/>
        </authorList>
    </citation>
    <scope>NUCLEOTIDE SEQUENCE</scope>
    <source>
        <strain evidence="2">London</strain>
    </source>
</reference>
<proteinExistence type="predicted"/>
<dbReference type="EnsemblMetazoa" id="tetur09g03390.1">
    <property type="protein sequence ID" value="tetur09g03390.1"/>
    <property type="gene ID" value="tetur09g03390"/>
</dbReference>
<protein>
    <submittedName>
        <fullName evidence="1">Uncharacterized protein</fullName>
    </submittedName>
</protein>
<reference evidence="1" key="2">
    <citation type="submission" date="2015-06" db="UniProtKB">
        <authorList>
            <consortium name="EnsemblMetazoa"/>
        </authorList>
    </citation>
    <scope>IDENTIFICATION</scope>
</reference>
<evidence type="ECO:0000313" key="1">
    <source>
        <dbReference type="EnsemblMetazoa" id="tetur09g03390.1"/>
    </source>
</evidence>
<organism evidence="1 2">
    <name type="scientific">Tetranychus urticae</name>
    <name type="common">Two-spotted spider mite</name>
    <dbReference type="NCBI Taxonomy" id="32264"/>
    <lineage>
        <taxon>Eukaryota</taxon>
        <taxon>Metazoa</taxon>
        <taxon>Ecdysozoa</taxon>
        <taxon>Arthropoda</taxon>
        <taxon>Chelicerata</taxon>
        <taxon>Arachnida</taxon>
        <taxon>Acari</taxon>
        <taxon>Acariformes</taxon>
        <taxon>Trombidiformes</taxon>
        <taxon>Prostigmata</taxon>
        <taxon>Eleutherengona</taxon>
        <taxon>Raphignathae</taxon>
        <taxon>Tetranychoidea</taxon>
        <taxon>Tetranychidae</taxon>
        <taxon>Tetranychus</taxon>
    </lineage>
</organism>
<dbReference type="HOGENOM" id="CLU_055906_0_0_1"/>
<dbReference type="AlphaFoldDB" id="T1KDL9"/>
<sequence>MKFKFLKDRPKIWICCFILCAFQSYDLIKNFIEFDVRSEIIYNFSQPLEVPDIDFFFPIATLLNFSAYYQRRPTELVYLCKILFNKPNVTINSVQEFDQHCSNLSLLVTQSTSWLPAMLTVGDVEELTQDPRELIDEIYSFNDIRKNLFETKVCTKNRFFNGVGVYVRISCRNGSLPLTRENTSGLGGNNFILGIKNRIQKPFLFRFASGERIIATQASRYVFVNPPNNKYYTIISYFSRQVTTSLPWPYKTKCLHYDKDKSLNQCMNKHLLNLSNPTLSLDAVIQFNQHPKNTRFTNGLLDSTGAFMNFLNQCSKLIDKPECYEVIYHTSAKIYIDQESSGSSSTFAVDVPIEPDVNFIAHEKLTLIELLVASYSVLGVYFGVTVYDKLKLRLQDVNKCFTKSDNGQKLGPKKRAFIIVGPNREVPLYY</sequence>
<name>T1KDL9_TETUR</name>
<dbReference type="Proteomes" id="UP000015104">
    <property type="component" value="Unassembled WGS sequence"/>
</dbReference>
<dbReference type="EMBL" id="CAEY01002017">
    <property type="status" value="NOT_ANNOTATED_CDS"/>
    <property type="molecule type" value="Genomic_DNA"/>
</dbReference>
<keyword evidence="2" id="KW-1185">Reference proteome</keyword>
<evidence type="ECO:0000313" key="2">
    <source>
        <dbReference type="Proteomes" id="UP000015104"/>
    </source>
</evidence>
<accession>T1KDL9</accession>